<dbReference type="EMBL" id="KZ666168">
    <property type="protein sequence ID" value="PPR95867.1"/>
    <property type="molecule type" value="Genomic_DNA"/>
</dbReference>
<evidence type="ECO:0000313" key="2">
    <source>
        <dbReference type="Proteomes" id="UP000239757"/>
    </source>
</evidence>
<evidence type="ECO:0000313" key="1">
    <source>
        <dbReference type="EMBL" id="PPR95867.1"/>
    </source>
</evidence>
<proteinExistence type="predicted"/>
<gene>
    <name evidence="1" type="ORF">GOBAR_AA24791</name>
</gene>
<organism evidence="1 2">
    <name type="scientific">Gossypium barbadense</name>
    <name type="common">Sea Island cotton</name>
    <name type="synonym">Hibiscus barbadensis</name>
    <dbReference type="NCBI Taxonomy" id="3634"/>
    <lineage>
        <taxon>Eukaryota</taxon>
        <taxon>Viridiplantae</taxon>
        <taxon>Streptophyta</taxon>
        <taxon>Embryophyta</taxon>
        <taxon>Tracheophyta</taxon>
        <taxon>Spermatophyta</taxon>
        <taxon>Magnoliopsida</taxon>
        <taxon>eudicotyledons</taxon>
        <taxon>Gunneridae</taxon>
        <taxon>Pentapetalae</taxon>
        <taxon>rosids</taxon>
        <taxon>malvids</taxon>
        <taxon>Malvales</taxon>
        <taxon>Malvaceae</taxon>
        <taxon>Malvoideae</taxon>
        <taxon>Gossypium</taxon>
    </lineage>
</organism>
<dbReference type="Proteomes" id="UP000239757">
    <property type="component" value="Unassembled WGS sequence"/>
</dbReference>
<dbReference type="AlphaFoldDB" id="A0A2P5WXQ8"/>
<accession>A0A2P5WXQ8</accession>
<reference evidence="1 2" key="1">
    <citation type="submission" date="2015-01" db="EMBL/GenBank/DDBJ databases">
        <title>Genome of allotetraploid Gossypium barbadense reveals genomic plasticity and fiber elongation in cotton evolution.</title>
        <authorList>
            <person name="Chen X."/>
            <person name="Liu X."/>
            <person name="Zhao B."/>
            <person name="Zheng H."/>
            <person name="Hu Y."/>
            <person name="Lu G."/>
            <person name="Yang C."/>
            <person name="Chen J."/>
            <person name="Shan C."/>
            <person name="Zhang L."/>
            <person name="Zhou Y."/>
            <person name="Wang L."/>
            <person name="Guo W."/>
            <person name="Bai Y."/>
            <person name="Ruan J."/>
            <person name="Shangguan X."/>
            <person name="Mao Y."/>
            <person name="Jiang J."/>
            <person name="Zhu Y."/>
            <person name="Lei J."/>
            <person name="Kang H."/>
            <person name="Chen S."/>
            <person name="He X."/>
            <person name="Wang R."/>
            <person name="Wang Y."/>
            <person name="Chen J."/>
            <person name="Wang L."/>
            <person name="Yu S."/>
            <person name="Wang B."/>
            <person name="Wei J."/>
            <person name="Song S."/>
            <person name="Lu X."/>
            <person name="Gao Z."/>
            <person name="Gu W."/>
            <person name="Deng X."/>
            <person name="Ma D."/>
            <person name="Wang S."/>
            <person name="Liang W."/>
            <person name="Fang L."/>
            <person name="Cai C."/>
            <person name="Zhu X."/>
            <person name="Zhou B."/>
            <person name="Zhang Y."/>
            <person name="Chen Z."/>
            <person name="Xu S."/>
            <person name="Zhu R."/>
            <person name="Wang S."/>
            <person name="Zhang T."/>
            <person name="Zhao G."/>
        </authorList>
    </citation>
    <scope>NUCLEOTIDE SEQUENCE [LARGE SCALE GENOMIC DNA]</scope>
    <source>
        <strain evidence="2">cv. Xinhai21</strain>
        <tissue evidence="1">Leaf</tissue>
    </source>
</reference>
<name>A0A2P5WXQ8_GOSBA</name>
<protein>
    <submittedName>
        <fullName evidence="1">Uncharacterized protein</fullName>
    </submittedName>
</protein>
<sequence length="76" mass="8351">MHSRLGVRSGFGWVVDRLSFLFLSICTLKVGSFKIGLRIESGFNPSNKGTLLHPFSNQILKDMATLQKVDGAVVTI</sequence>